<dbReference type="OrthoDB" id="10334245at2759"/>
<proteinExistence type="predicted"/>
<name>A0A162PR22_PHYB8</name>
<evidence type="ECO:0000313" key="2">
    <source>
        <dbReference type="Proteomes" id="UP000077315"/>
    </source>
</evidence>
<protein>
    <recommendedName>
        <fullName evidence="3">SWIRM domain-containing protein</fullName>
    </recommendedName>
</protein>
<dbReference type="InterPro" id="IPR036388">
    <property type="entry name" value="WH-like_DNA-bd_sf"/>
</dbReference>
<organism evidence="1 2">
    <name type="scientific">Phycomyces blakesleeanus (strain ATCC 8743b / DSM 1359 / FGSC 10004 / NBRC 33097 / NRRL 1555)</name>
    <dbReference type="NCBI Taxonomy" id="763407"/>
    <lineage>
        <taxon>Eukaryota</taxon>
        <taxon>Fungi</taxon>
        <taxon>Fungi incertae sedis</taxon>
        <taxon>Mucoromycota</taxon>
        <taxon>Mucoromycotina</taxon>
        <taxon>Mucoromycetes</taxon>
        <taxon>Mucorales</taxon>
        <taxon>Phycomycetaceae</taxon>
        <taxon>Phycomyces</taxon>
    </lineage>
</organism>
<dbReference type="VEuPathDB" id="FungiDB:PHYBLDRAFT_143473"/>
<sequence>MHSLGPSKQQTYWSRRPEATFRMDVYEDKPPLSSSSSSLLPHAPLFSHPTVRPNVPQTAHVFRQTAYSSVGCEKESIQIQDPDWVPSSKRLDNGDVCVDYKGTSYRSIVHLPYYSQLHPREVLLVSSLCMNPKQYLSSKKDIIMAAAESYKERLPFRVNQVQTLCHLDDAKASFLYHVFWNLGWLEPKDKSRVEPTK</sequence>
<dbReference type="InterPro" id="IPR009057">
    <property type="entry name" value="Homeodomain-like_sf"/>
</dbReference>
<dbReference type="Gene3D" id="1.10.10.10">
    <property type="entry name" value="Winged helix-like DNA-binding domain superfamily/Winged helix DNA-binding domain"/>
    <property type="match status" value="1"/>
</dbReference>
<dbReference type="SUPFAM" id="SSF46689">
    <property type="entry name" value="Homeodomain-like"/>
    <property type="match status" value="1"/>
</dbReference>
<evidence type="ECO:0000313" key="1">
    <source>
        <dbReference type="EMBL" id="OAD75207.1"/>
    </source>
</evidence>
<keyword evidence="2" id="KW-1185">Reference proteome</keyword>
<dbReference type="RefSeq" id="XP_018293247.1">
    <property type="nucleotide sequence ID" value="XM_018430991.1"/>
</dbReference>
<dbReference type="InParanoid" id="A0A162PR22"/>
<gene>
    <name evidence="1" type="ORF">PHYBLDRAFT_143473</name>
</gene>
<dbReference type="Proteomes" id="UP000077315">
    <property type="component" value="Unassembled WGS sequence"/>
</dbReference>
<dbReference type="EMBL" id="KV440977">
    <property type="protein sequence ID" value="OAD75207.1"/>
    <property type="molecule type" value="Genomic_DNA"/>
</dbReference>
<accession>A0A162PR22</accession>
<dbReference type="GeneID" id="28991897"/>
<reference evidence="2" key="1">
    <citation type="submission" date="2015-06" db="EMBL/GenBank/DDBJ databases">
        <title>Expansion of signal transduction pathways in fungi by whole-genome duplication.</title>
        <authorList>
            <consortium name="DOE Joint Genome Institute"/>
            <person name="Corrochano L.M."/>
            <person name="Kuo A."/>
            <person name="Marcet-Houben M."/>
            <person name="Polaino S."/>
            <person name="Salamov A."/>
            <person name="Villalobos J.M."/>
            <person name="Alvarez M.I."/>
            <person name="Avalos J."/>
            <person name="Benito E.P."/>
            <person name="Benoit I."/>
            <person name="Burger G."/>
            <person name="Camino L.P."/>
            <person name="Canovas D."/>
            <person name="Cerda-Olmedo E."/>
            <person name="Cheng J.-F."/>
            <person name="Dominguez A."/>
            <person name="Elias M."/>
            <person name="Eslava A.P."/>
            <person name="Glaser F."/>
            <person name="Grimwood J."/>
            <person name="Gutierrez G."/>
            <person name="Heitman J."/>
            <person name="Henrissat B."/>
            <person name="Iturriaga E.A."/>
            <person name="Lang B.F."/>
            <person name="Lavin J.L."/>
            <person name="Lee S."/>
            <person name="Li W."/>
            <person name="Lindquist E."/>
            <person name="Lopez-Garcia S."/>
            <person name="Luque E.M."/>
            <person name="Marcos A.T."/>
            <person name="Martin J."/>
            <person name="McCluskey K."/>
            <person name="Medina H.R."/>
            <person name="Miralles-Duran A."/>
            <person name="Miyazaki A."/>
            <person name="Munoz-Torres E."/>
            <person name="Oguiza J.A."/>
            <person name="Ohm R."/>
            <person name="Olmedo M."/>
            <person name="Orejas M."/>
            <person name="Ortiz-Castellanos L."/>
            <person name="Pisabarro A.G."/>
            <person name="Rodriguez-Romero J."/>
            <person name="Ruiz-Herrera J."/>
            <person name="Ruiz-Vazquez R."/>
            <person name="Sanz C."/>
            <person name="Schackwitz W."/>
            <person name="Schmutz J."/>
            <person name="Shahriari M."/>
            <person name="Shelest E."/>
            <person name="Silva-Franco F."/>
            <person name="Soanes D."/>
            <person name="Syed K."/>
            <person name="Tagua V.G."/>
            <person name="Talbot N.J."/>
            <person name="Thon M."/>
            <person name="De vries R.P."/>
            <person name="Wiebenga A."/>
            <person name="Yadav J.S."/>
            <person name="Braun E.L."/>
            <person name="Baker S."/>
            <person name="Garre V."/>
            <person name="Horwitz B."/>
            <person name="Torres-Martinez S."/>
            <person name="Idnurm A."/>
            <person name="Herrera-Estrella A."/>
            <person name="Gabaldon T."/>
            <person name="Grigoriev I.V."/>
        </authorList>
    </citation>
    <scope>NUCLEOTIDE SEQUENCE [LARGE SCALE GENOMIC DNA]</scope>
    <source>
        <strain evidence="2">NRRL 1555(-)</strain>
    </source>
</reference>
<evidence type="ECO:0008006" key="3">
    <source>
        <dbReference type="Google" id="ProtNLM"/>
    </source>
</evidence>
<dbReference type="AlphaFoldDB" id="A0A162PR22"/>
<dbReference type="STRING" id="763407.A0A162PR22"/>